<dbReference type="OrthoDB" id="9812943at2"/>
<protein>
    <recommendedName>
        <fullName evidence="3 4">Dephospho-CoA kinase</fullName>
        <ecNumber evidence="3 4">2.7.1.24</ecNumber>
    </recommendedName>
    <alternativeName>
        <fullName evidence="3">Dephosphocoenzyme A kinase</fullName>
    </alternativeName>
</protein>
<keyword evidence="3" id="KW-0808">Transferase</keyword>
<proteinExistence type="inferred from homology"/>
<dbReference type="HOGENOM" id="CLU_057180_1_1_11"/>
<dbReference type="GO" id="GO:0005524">
    <property type="term" value="F:ATP binding"/>
    <property type="evidence" value="ECO:0007669"/>
    <property type="project" value="UniProtKB-UniRule"/>
</dbReference>
<dbReference type="PATRIC" id="fig|396014.3.peg.444"/>
<accession>Z9JYD9</accession>
<dbReference type="AlphaFoldDB" id="Z9JYD9"/>
<evidence type="ECO:0000313" key="7">
    <source>
        <dbReference type="Proteomes" id="UP000023067"/>
    </source>
</evidence>
<name>Z9JYD9_9MICO</name>
<dbReference type="PROSITE" id="PS51219">
    <property type="entry name" value="DPCK"/>
    <property type="match status" value="1"/>
</dbReference>
<evidence type="ECO:0000313" key="6">
    <source>
        <dbReference type="EMBL" id="EWS82812.1"/>
    </source>
</evidence>
<keyword evidence="3 6" id="KW-0418">Kinase</keyword>
<dbReference type="EMBL" id="JDYK01000002">
    <property type="protein sequence ID" value="EWS82812.1"/>
    <property type="molecule type" value="Genomic_DNA"/>
</dbReference>
<comment type="function">
    <text evidence="3">Catalyzes the phosphorylation of the 3'-hydroxyl group of dephosphocoenzyme A to form coenzyme A.</text>
</comment>
<dbReference type="STRING" id="396014.BF93_07260"/>
<comment type="caution">
    <text evidence="6">The sequence shown here is derived from an EMBL/GenBank/DDBJ whole genome shotgun (WGS) entry which is preliminary data.</text>
</comment>
<keyword evidence="7" id="KW-1185">Reference proteome</keyword>
<dbReference type="GO" id="GO:0005737">
    <property type="term" value="C:cytoplasm"/>
    <property type="evidence" value="ECO:0007669"/>
    <property type="project" value="UniProtKB-SubCell"/>
</dbReference>
<dbReference type="CDD" id="cd02022">
    <property type="entry name" value="DPCK"/>
    <property type="match status" value="1"/>
</dbReference>
<feature type="region of interest" description="Disordered" evidence="5">
    <location>
        <begin position="211"/>
        <end position="236"/>
    </location>
</feature>
<evidence type="ECO:0000256" key="4">
    <source>
        <dbReference type="NCBIfam" id="TIGR00152"/>
    </source>
</evidence>
<reference evidence="6 7" key="1">
    <citation type="submission" date="2014-02" db="EMBL/GenBank/DDBJ databases">
        <title>Genome sequence of Brachybacterium phenoliresistens strain W13A50.</title>
        <authorList>
            <person name="Wang X."/>
        </authorList>
    </citation>
    <scope>NUCLEOTIDE SEQUENCE [LARGE SCALE GENOMIC DNA]</scope>
    <source>
        <strain evidence="6 7">W13A50</strain>
    </source>
</reference>
<dbReference type="HAMAP" id="MF_00376">
    <property type="entry name" value="Dephospho_CoA_kinase"/>
    <property type="match status" value="1"/>
</dbReference>
<dbReference type="Gene3D" id="3.40.50.300">
    <property type="entry name" value="P-loop containing nucleotide triphosphate hydrolases"/>
    <property type="match status" value="1"/>
</dbReference>
<keyword evidence="3" id="KW-0173">Coenzyme A biosynthesis</keyword>
<comment type="subcellular location">
    <subcellularLocation>
        <location evidence="3">Cytoplasm</location>
    </subcellularLocation>
</comment>
<dbReference type="Pfam" id="PF01121">
    <property type="entry name" value="CoaE"/>
    <property type="match status" value="1"/>
</dbReference>
<comment type="catalytic activity">
    <reaction evidence="3">
        <text>3'-dephospho-CoA + ATP = ADP + CoA + H(+)</text>
        <dbReference type="Rhea" id="RHEA:18245"/>
        <dbReference type="ChEBI" id="CHEBI:15378"/>
        <dbReference type="ChEBI" id="CHEBI:30616"/>
        <dbReference type="ChEBI" id="CHEBI:57287"/>
        <dbReference type="ChEBI" id="CHEBI:57328"/>
        <dbReference type="ChEBI" id="CHEBI:456216"/>
        <dbReference type="EC" id="2.7.1.24"/>
    </reaction>
</comment>
<keyword evidence="3" id="KW-0963">Cytoplasm</keyword>
<dbReference type="SUPFAM" id="SSF52540">
    <property type="entry name" value="P-loop containing nucleoside triphosphate hydrolases"/>
    <property type="match status" value="1"/>
</dbReference>
<dbReference type="InterPro" id="IPR027417">
    <property type="entry name" value="P-loop_NTPase"/>
</dbReference>
<gene>
    <name evidence="3" type="primary">coaE</name>
    <name evidence="6" type="ORF">BF93_07260</name>
</gene>
<dbReference type="PANTHER" id="PTHR10695:SF46">
    <property type="entry name" value="BIFUNCTIONAL COENZYME A SYNTHASE-RELATED"/>
    <property type="match status" value="1"/>
</dbReference>
<evidence type="ECO:0000256" key="3">
    <source>
        <dbReference type="HAMAP-Rule" id="MF_00376"/>
    </source>
</evidence>
<comment type="pathway">
    <text evidence="3">Cofactor biosynthesis; coenzyme A biosynthesis; CoA from (R)-pantothenate: step 5/5.</text>
</comment>
<keyword evidence="1 3" id="KW-0547">Nucleotide-binding</keyword>
<dbReference type="GO" id="GO:0015937">
    <property type="term" value="P:coenzyme A biosynthetic process"/>
    <property type="evidence" value="ECO:0007669"/>
    <property type="project" value="UniProtKB-UniRule"/>
</dbReference>
<feature type="binding site" evidence="3">
    <location>
        <begin position="20"/>
        <end position="25"/>
    </location>
    <ligand>
        <name>ATP</name>
        <dbReference type="ChEBI" id="CHEBI:30616"/>
    </ligand>
</feature>
<dbReference type="InterPro" id="IPR001977">
    <property type="entry name" value="Depp_CoAkinase"/>
</dbReference>
<evidence type="ECO:0000256" key="2">
    <source>
        <dbReference type="ARBA" id="ARBA00022840"/>
    </source>
</evidence>
<dbReference type="EC" id="2.7.1.24" evidence="3 4"/>
<dbReference type="RefSeq" id="WP_084148183.1">
    <property type="nucleotide sequence ID" value="NZ_BAAAOW010000001.1"/>
</dbReference>
<comment type="similarity">
    <text evidence="3">Belongs to the CoaE family.</text>
</comment>
<keyword evidence="2 3" id="KW-0067">ATP-binding</keyword>
<evidence type="ECO:0000256" key="1">
    <source>
        <dbReference type="ARBA" id="ARBA00022741"/>
    </source>
</evidence>
<dbReference type="UniPathway" id="UPA00241">
    <property type="reaction ID" value="UER00356"/>
</dbReference>
<feature type="compositionally biased region" description="Low complexity" evidence="5">
    <location>
        <begin position="221"/>
        <end position="236"/>
    </location>
</feature>
<dbReference type="eggNOG" id="COG0237">
    <property type="taxonomic scope" value="Bacteria"/>
</dbReference>
<dbReference type="Proteomes" id="UP000023067">
    <property type="component" value="Unassembled WGS sequence"/>
</dbReference>
<organism evidence="6 7">
    <name type="scientific">Brachybacterium phenoliresistens</name>
    <dbReference type="NCBI Taxonomy" id="396014"/>
    <lineage>
        <taxon>Bacteria</taxon>
        <taxon>Bacillati</taxon>
        <taxon>Actinomycetota</taxon>
        <taxon>Actinomycetes</taxon>
        <taxon>Micrococcales</taxon>
        <taxon>Dermabacteraceae</taxon>
        <taxon>Brachybacterium</taxon>
    </lineage>
</organism>
<sequence>MERSVTGSTLVRIGLTGGIGAGKSTVAEIWREEGVRVIDLDAHSRAVLDRPGEGLEEAIARFGEQYRSDAGTADREALARLVFSDAAARADLERIVLSRVDAAIADEEAAAVAAGERMVVHDSPLLLEKGHDDGRYRCVVAVIAPREQRLRRIEEGRGRPRSYTESVMGAQVGDLERIRRADRLIMNGQGLEALRARSLTLLAALRAELGAAASPPPARPAAPTAAVRETAAGQSR</sequence>
<evidence type="ECO:0000256" key="5">
    <source>
        <dbReference type="SAM" id="MobiDB-lite"/>
    </source>
</evidence>
<dbReference type="NCBIfam" id="TIGR00152">
    <property type="entry name" value="dephospho-CoA kinase"/>
    <property type="match status" value="1"/>
</dbReference>
<dbReference type="GO" id="GO:0004140">
    <property type="term" value="F:dephospho-CoA kinase activity"/>
    <property type="evidence" value="ECO:0007669"/>
    <property type="project" value="UniProtKB-UniRule"/>
</dbReference>
<dbReference type="PANTHER" id="PTHR10695">
    <property type="entry name" value="DEPHOSPHO-COA KINASE-RELATED"/>
    <property type="match status" value="1"/>
</dbReference>